<dbReference type="SUPFAM" id="SSF55729">
    <property type="entry name" value="Acyl-CoA N-acyltransferases (Nat)"/>
    <property type="match status" value="1"/>
</dbReference>
<sequence length="183" mass="19896">MGNASALQIRDAVPADRDSIRQVALSAYEQYAAVMPEERWLAYRESIAGSVDGEGPMARFVAELDGEIVGSALLFMSSEQAYGRPELAIGGAIVRLLAVAPGARGKGVATELLRESVRRSRQLGSPDLHLHTSDMMAAAVRLYERLGFERAVDKDVSNGDTLVKCYRLDLTKPVPFERETAVT</sequence>
<dbReference type="EC" id="2.3.-.-" evidence="4"/>
<dbReference type="PROSITE" id="PS51186">
    <property type="entry name" value="GNAT"/>
    <property type="match status" value="1"/>
</dbReference>
<evidence type="ECO:0000313" key="5">
    <source>
        <dbReference type="Proteomes" id="UP001589776"/>
    </source>
</evidence>
<proteinExistence type="predicted"/>
<keyword evidence="2 4" id="KW-0012">Acyltransferase</keyword>
<feature type="domain" description="N-acetyltransferase" evidence="3">
    <location>
        <begin position="7"/>
        <end position="175"/>
    </location>
</feature>
<dbReference type="RefSeq" id="WP_377473569.1">
    <property type="nucleotide sequence ID" value="NZ_JBHLWN010000105.1"/>
</dbReference>
<dbReference type="Proteomes" id="UP001589776">
    <property type="component" value="Unassembled WGS sequence"/>
</dbReference>
<organism evidence="4 5">
    <name type="scientific">Paenibacillus chartarius</name>
    <dbReference type="NCBI Taxonomy" id="747481"/>
    <lineage>
        <taxon>Bacteria</taxon>
        <taxon>Bacillati</taxon>
        <taxon>Bacillota</taxon>
        <taxon>Bacilli</taxon>
        <taxon>Bacillales</taxon>
        <taxon>Paenibacillaceae</taxon>
        <taxon>Paenibacillus</taxon>
    </lineage>
</organism>
<accession>A0ABV6DTE3</accession>
<dbReference type="InterPro" id="IPR000182">
    <property type="entry name" value="GNAT_dom"/>
</dbReference>
<dbReference type="GO" id="GO:0016746">
    <property type="term" value="F:acyltransferase activity"/>
    <property type="evidence" value="ECO:0007669"/>
    <property type="project" value="UniProtKB-KW"/>
</dbReference>
<keyword evidence="5" id="KW-1185">Reference proteome</keyword>
<dbReference type="InterPro" id="IPR050832">
    <property type="entry name" value="Bact_Acetyltransf"/>
</dbReference>
<dbReference type="PANTHER" id="PTHR43877">
    <property type="entry name" value="AMINOALKYLPHOSPHONATE N-ACETYLTRANSFERASE-RELATED-RELATED"/>
    <property type="match status" value="1"/>
</dbReference>
<dbReference type="Pfam" id="PF00583">
    <property type="entry name" value="Acetyltransf_1"/>
    <property type="match status" value="1"/>
</dbReference>
<dbReference type="Gene3D" id="3.40.630.30">
    <property type="match status" value="1"/>
</dbReference>
<protein>
    <submittedName>
        <fullName evidence="4">GNAT family N-acetyltransferase</fullName>
        <ecNumber evidence="4">2.3.-.-</ecNumber>
    </submittedName>
</protein>
<name>A0ABV6DTE3_9BACL</name>
<reference evidence="4 5" key="1">
    <citation type="submission" date="2024-09" db="EMBL/GenBank/DDBJ databases">
        <authorList>
            <person name="Sun Q."/>
            <person name="Mori K."/>
        </authorList>
    </citation>
    <scope>NUCLEOTIDE SEQUENCE [LARGE SCALE GENOMIC DNA]</scope>
    <source>
        <strain evidence="4 5">CCM 7759</strain>
    </source>
</reference>
<evidence type="ECO:0000259" key="3">
    <source>
        <dbReference type="PROSITE" id="PS51186"/>
    </source>
</evidence>
<evidence type="ECO:0000313" key="4">
    <source>
        <dbReference type="EMBL" id="MFC0215919.1"/>
    </source>
</evidence>
<gene>
    <name evidence="4" type="ORF">ACFFK0_26325</name>
</gene>
<dbReference type="EMBL" id="JBHLWN010000105">
    <property type="protein sequence ID" value="MFC0215919.1"/>
    <property type="molecule type" value="Genomic_DNA"/>
</dbReference>
<evidence type="ECO:0000256" key="1">
    <source>
        <dbReference type="ARBA" id="ARBA00022679"/>
    </source>
</evidence>
<dbReference type="CDD" id="cd04301">
    <property type="entry name" value="NAT_SF"/>
    <property type="match status" value="1"/>
</dbReference>
<evidence type="ECO:0000256" key="2">
    <source>
        <dbReference type="ARBA" id="ARBA00023315"/>
    </source>
</evidence>
<comment type="caution">
    <text evidence="4">The sequence shown here is derived from an EMBL/GenBank/DDBJ whole genome shotgun (WGS) entry which is preliminary data.</text>
</comment>
<keyword evidence="1 4" id="KW-0808">Transferase</keyword>
<dbReference type="InterPro" id="IPR016181">
    <property type="entry name" value="Acyl_CoA_acyltransferase"/>
</dbReference>